<name>A0A343JG55_9CLOT</name>
<gene>
    <name evidence="1" type="ORF">BEN51_11270</name>
</gene>
<organism evidence="1 2">
    <name type="scientific">Clostridium isatidis</name>
    <dbReference type="NCBI Taxonomy" id="182773"/>
    <lineage>
        <taxon>Bacteria</taxon>
        <taxon>Bacillati</taxon>
        <taxon>Bacillota</taxon>
        <taxon>Clostridia</taxon>
        <taxon>Eubacteriales</taxon>
        <taxon>Clostridiaceae</taxon>
        <taxon>Clostridium</taxon>
    </lineage>
</organism>
<reference evidence="1 2" key="1">
    <citation type="submission" date="2016-08" db="EMBL/GenBank/DDBJ databases">
        <title>Complete Genome Sequence Of The Indigo Reducing Clostridium isatidis DSM15098.</title>
        <authorList>
            <person name="Little G.T."/>
            <person name="Minton N.P."/>
        </authorList>
    </citation>
    <scope>NUCLEOTIDE SEQUENCE [LARGE SCALE GENOMIC DNA]</scope>
    <source>
        <strain evidence="1 2">DSM 15098</strain>
    </source>
</reference>
<evidence type="ECO:0000313" key="2">
    <source>
        <dbReference type="Proteomes" id="UP000264883"/>
    </source>
</evidence>
<proteinExistence type="predicted"/>
<protein>
    <recommendedName>
        <fullName evidence="3">Comf operon protein A, DNA transporter ATPase</fullName>
    </recommendedName>
</protein>
<evidence type="ECO:0008006" key="3">
    <source>
        <dbReference type="Google" id="ProtNLM"/>
    </source>
</evidence>
<dbReference type="AlphaFoldDB" id="A0A343JG55"/>
<accession>A0A343JG55</accession>
<keyword evidence="2" id="KW-1185">Reference proteome</keyword>
<dbReference type="KEGG" id="cia:BEN51_11270"/>
<evidence type="ECO:0000313" key="1">
    <source>
        <dbReference type="EMBL" id="ASW44513.1"/>
    </source>
</evidence>
<dbReference type="OrthoDB" id="1933944at2"/>
<dbReference type="EMBL" id="CP016786">
    <property type="protein sequence ID" value="ASW44513.1"/>
    <property type="molecule type" value="Genomic_DNA"/>
</dbReference>
<sequence length="339" mass="40294">MLNNRLVRIEELNKYNYLLNKWYKGKRKLLTIITSPYNTSLIYKELIILLLKENKRILYVWDSEEINKELVSGLKVDIKFTYSFISTEEVNSQINFVSYNNLEKIKHQYDFCIIDDISLFSKLTKANIRDAVEYLYLFCKKISIYSIEKVINIGDVIYISDLRRNSPFIEPRIMNTKVNLEEEIPYKLYDYFLWFKENKSKVIILVPYEDNVNKIYENYTELLKAKDIKIIKFLKKDNDKKIEALYKEKNKSVFVITNNIKNYSNLNNTNINIVVLMCDNAFFNYKKLVFLSSEAGKNSNKSLGEIILVSKVLSEDMELAKNITRNYNKEIWEKGLLKY</sequence>
<dbReference type="Proteomes" id="UP000264883">
    <property type="component" value="Chromosome"/>
</dbReference>